<gene>
    <name evidence="2" type="primary">yqeC</name>
    <name evidence="2" type="ORF">G4Y79_17550</name>
</gene>
<evidence type="ECO:0000259" key="1">
    <source>
        <dbReference type="Pfam" id="PF12804"/>
    </source>
</evidence>
<name>A0A7S8E6Y9_9CHLR</name>
<dbReference type="RefSeq" id="WP_195169557.1">
    <property type="nucleotide sequence ID" value="NZ_CP062983.1"/>
</dbReference>
<proteinExistence type="predicted"/>
<dbReference type="Pfam" id="PF19842">
    <property type="entry name" value="YqeC"/>
    <property type="match status" value="1"/>
</dbReference>
<sequence>MKLHQAFDVVRGDVVAFVGAGGKTSTMLALGHELAESGWRVLATTTTQLSEEQLASFPHGMRLAAGSRAISDALTDHRFVFLYDHIEKGAAYGPAMDRMQLLLDTVDSDVLLVEADNAHGLPFKAPAANEPVIPPETSLVVPLVGLSALDKPLDEDHVGNPQAMIDRFGFYKGGKVRSPWIAQVLRDETLGLKDVPDRARAIAFLNQAPQEGYLRTRARLIAKLALKSPKLYGVAIGSARSADPVVEVQRPVAAIILAGGQSSRMGQPKVLLPWDSGQTIIEHIITQLIRSRVEHIVVVTGHYAEEVKRIVKPMDVRVVHNRAYRTGEMVSSLKAGLRSLPDHIAAAMFVLGDQPRIQPRVIYDVLKAYAEGVGDIVIPSYQMRRGHPILVGRRYWSEFLALRNNATPRDVINAHEDRITYVKVYTDSVIRDVDTPSDYYEERLRAGLRQNRLD</sequence>
<dbReference type="CDD" id="cd04182">
    <property type="entry name" value="GT_2_like_f"/>
    <property type="match status" value="1"/>
</dbReference>
<protein>
    <submittedName>
        <fullName evidence="2">Putative selenium-dependent hydroxylase accessory protein YqeC</fullName>
    </submittedName>
</protein>
<reference evidence="2 3" key="1">
    <citation type="submission" date="2020-02" db="EMBL/GenBank/DDBJ databases">
        <authorList>
            <person name="Zheng R.K."/>
            <person name="Sun C.M."/>
        </authorList>
    </citation>
    <scope>NUCLEOTIDE SEQUENCE [LARGE SCALE GENOMIC DNA]</scope>
    <source>
        <strain evidence="3">rifampicinis</strain>
    </source>
</reference>
<dbReference type="Gene3D" id="3.90.550.10">
    <property type="entry name" value="Spore Coat Polysaccharide Biosynthesis Protein SpsA, Chain A"/>
    <property type="match status" value="1"/>
</dbReference>
<dbReference type="EMBL" id="CP062983">
    <property type="protein sequence ID" value="QPC81484.1"/>
    <property type="molecule type" value="Genomic_DNA"/>
</dbReference>
<evidence type="ECO:0000313" key="2">
    <source>
        <dbReference type="EMBL" id="QPC81484.1"/>
    </source>
</evidence>
<dbReference type="Proteomes" id="UP000594468">
    <property type="component" value="Chromosome"/>
</dbReference>
<feature type="domain" description="MobA-like NTP transferase" evidence="1">
    <location>
        <begin position="254"/>
        <end position="416"/>
    </location>
</feature>
<dbReference type="InterPro" id="IPR029044">
    <property type="entry name" value="Nucleotide-diphossugar_trans"/>
</dbReference>
<dbReference type="SUPFAM" id="SSF53448">
    <property type="entry name" value="Nucleotide-diphospho-sugar transferases"/>
    <property type="match status" value="1"/>
</dbReference>
<dbReference type="AlphaFoldDB" id="A0A7S8E6Y9"/>
<dbReference type="NCBIfam" id="TIGR03172">
    <property type="entry name" value="selenium cofactor biosynthesis protein YqeC"/>
    <property type="match status" value="1"/>
</dbReference>
<accession>A0A7S8E6Y9</accession>
<keyword evidence="3" id="KW-1185">Reference proteome</keyword>
<dbReference type="KEGG" id="pmet:G4Y79_17550"/>
<dbReference type="InterPro" id="IPR017587">
    <property type="entry name" value="YqeC"/>
</dbReference>
<dbReference type="InterPro" id="IPR025877">
    <property type="entry name" value="MobA-like_NTP_Trfase"/>
</dbReference>
<dbReference type="GO" id="GO:0016779">
    <property type="term" value="F:nucleotidyltransferase activity"/>
    <property type="evidence" value="ECO:0007669"/>
    <property type="project" value="UniProtKB-ARBA"/>
</dbReference>
<organism evidence="2 3">
    <name type="scientific">Phototrophicus methaneseepsis</name>
    <dbReference type="NCBI Taxonomy" id="2710758"/>
    <lineage>
        <taxon>Bacteria</taxon>
        <taxon>Bacillati</taxon>
        <taxon>Chloroflexota</taxon>
        <taxon>Candidatus Thermofontia</taxon>
        <taxon>Phototrophicales</taxon>
        <taxon>Phototrophicaceae</taxon>
        <taxon>Phototrophicus</taxon>
    </lineage>
</organism>
<evidence type="ECO:0000313" key="3">
    <source>
        <dbReference type="Proteomes" id="UP000594468"/>
    </source>
</evidence>
<dbReference type="PANTHER" id="PTHR43777">
    <property type="entry name" value="MOLYBDENUM COFACTOR CYTIDYLYLTRANSFERASE"/>
    <property type="match status" value="1"/>
</dbReference>
<dbReference type="Pfam" id="PF12804">
    <property type="entry name" value="NTP_transf_3"/>
    <property type="match status" value="1"/>
</dbReference>
<dbReference type="PANTHER" id="PTHR43777:SF1">
    <property type="entry name" value="MOLYBDENUM COFACTOR CYTIDYLYLTRANSFERASE"/>
    <property type="match status" value="1"/>
</dbReference>